<dbReference type="GO" id="GO:0003755">
    <property type="term" value="F:peptidyl-prolyl cis-trans isomerase activity"/>
    <property type="evidence" value="ECO:0007669"/>
    <property type="project" value="UniProtKB-UniRule"/>
</dbReference>
<evidence type="ECO:0000256" key="2">
    <source>
        <dbReference type="ARBA" id="ARBA00023110"/>
    </source>
</evidence>
<comment type="caution">
    <text evidence="6">The sequence shown here is derived from an EMBL/GenBank/DDBJ whole genome shotgun (WGS) entry which is preliminary data.</text>
</comment>
<dbReference type="SUPFAM" id="SSF54534">
    <property type="entry name" value="FKBP-like"/>
    <property type="match status" value="1"/>
</dbReference>
<organism evidence="6 7">
    <name type="scientific">Zunongwangia profunda</name>
    <dbReference type="NCBI Taxonomy" id="398743"/>
    <lineage>
        <taxon>Bacteria</taxon>
        <taxon>Pseudomonadati</taxon>
        <taxon>Bacteroidota</taxon>
        <taxon>Flavobacteriia</taxon>
        <taxon>Flavobacteriales</taxon>
        <taxon>Flavobacteriaceae</taxon>
        <taxon>Zunongwangia</taxon>
    </lineage>
</organism>
<dbReference type="EC" id="5.2.1.8" evidence="4"/>
<evidence type="ECO:0000313" key="7">
    <source>
        <dbReference type="Proteomes" id="UP000264330"/>
    </source>
</evidence>
<dbReference type="RefSeq" id="WP_272956948.1">
    <property type="nucleotide sequence ID" value="NZ_CAJXAW010000034.1"/>
</dbReference>
<evidence type="ECO:0000256" key="4">
    <source>
        <dbReference type="RuleBase" id="RU003915"/>
    </source>
</evidence>
<name>A0A3D5IXU5_9FLAO</name>
<dbReference type="InterPro" id="IPR001179">
    <property type="entry name" value="PPIase_FKBP_dom"/>
</dbReference>
<evidence type="ECO:0000313" key="6">
    <source>
        <dbReference type="EMBL" id="HCV80524.1"/>
    </source>
</evidence>
<evidence type="ECO:0000256" key="3">
    <source>
        <dbReference type="PROSITE-ProRule" id="PRU00277"/>
    </source>
</evidence>
<reference evidence="6 7" key="1">
    <citation type="journal article" date="2018" name="Nat. Biotechnol.">
        <title>A standardized bacterial taxonomy based on genome phylogeny substantially revises the tree of life.</title>
        <authorList>
            <person name="Parks D.H."/>
            <person name="Chuvochina M."/>
            <person name="Waite D.W."/>
            <person name="Rinke C."/>
            <person name="Skarshewski A."/>
            <person name="Chaumeil P.A."/>
            <person name="Hugenholtz P."/>
        </authorList>
    </citation>
    <scope>NUCLEOTIDE SEQUENCE [LARGE SCALE GENOMIC DNA]</scope>
    <source>
        <strain evidence="6">UBA9359</strain>
    </source>
</reference>
<keyword evidence="2 3" id="KW-0697">Rotamase</keyword>
<dbReference type="PROSITE" id="PS50059">
    <property type="entry name" value="FKBP_PPIASE"/>
    <property type="match status" value="1"/>
</dbReference>
<dbReference type="EMBL" id="DPMF01000132">
    <property type="protein sequence ID" value="HCV80524.1"/>
    <property type="molecule type" value="Genomic_DNA"/>
</dbReference>
<comment type="catalytic activity">
    <reaction evidence="1 3 4">
        <text>[protein]-peptidylproline (omega=180) = [protein]-peptidylproline (omega=0)</text>
        <dbReference type="Rhea" id="RHEA:16237"/>
        <dbReference type="Rhea" id="RHEA-COMP:10747"/>
        <dbReference type="Rhea" id="RHEA-COMP:10748"/>
        <dbReference type="ChEBI" id="CHEBI:83833"/>
        <dbReference type="ChEBI" id="CHEBI:83834"/>
        <dbReference type="EC" id="5.2.1.8"/>
    </reaction>
</comment>
<gene>
    <name evidence="6" type="primary">gldI</name>
    <name evidence="6" type="ORF">DGQ38_05690</name>
</gene>
<dbReference type="Proteomes" id="UP000264330">
    <property type="component" value="Unassembled WGS sequence"/>
</dbReference>
<dbReference type="InterPro" id="IPR046357">
    <property type="entry name" value="PPIase_dom_sf"/>
</dbReference>
<evidence type="ECO:0000256" key="1">
    <source>
        <dbReference type="ARBA" id="ARBA00000971"/>
    </source>
</evidence>
<evidence type="ECO:0000259" key="5">
    <source>
        <dbReference type="PROSITE" id="PS50059"/>
    </source>
</evidence>
<dbReference type="Gene3D" id="3.10.50.40">
    <property type="match status" value="1"/>
</dbReference>
<keyword evidence="3 4" id="KW-0413">Isomerase</keyword>
<dbReference type="Pfam" id="PF00254">
    <property type="entry name" value="FKBP_C"/>
    <property type="match status" value="1"/>
</dbReference>
<feature type="domain" description="PPIase FKBP-type" evidence="5">
    <location>
        <begin position="91"/>
        <end position="178"/>
    </location>
</feature>
<dbReference type="NCBIfam" id="TIGR03516">
    <property type="entry name" value="ppisom_GldI"/>
    <property type="match status" value="1"/>
</dbReference>
<accession>A0A3D5IXU5</accession>
<comment type="similarity">
    <text evidence="4">Belongs to the FKBP-type PPIase family.</text>
</comment>
<dbReference type="InterPro" id="IPR019869">
    <property type="entry name" value="Motility-assoc_PPIase_GldI"/>
</dbReference>
<protein>
    <recommendedName>
        <fullName evidence="4">Peptidyl-prolyl cis-trans isomerase</fullName>
        <ecNumber evidence="4">5.2.1.8</ecNumber>
    </recommendedName>
</protein>
<proteinExistence type="inferred from homology"/>
<dbReference type="PROSITE" id="PS51257">
    <property type="entry name" value="PROKAR_LIPOPROTEIN"/>
    <property type="match status" value="1"/>
</dbReference>
<dbReference type="AlphaFoldDB" id="A0A3D5IXU5"/>
<sequence length="184" mass="20815">MKKLIFSLLFIAALVSCKSPEARYPVSQHSGSYINESVARNKKLLAEEESLIKKIIANDSSKNYIASNGGFWYFYNKKVADSVSKTKPEFGDIVNFDYYIQTLNDQTIYGEGEKPTKEYAIDQENLFSGLRDGLKLMKAGETVTFLFPSYKAFGYYGDKDRIGTNIPIKTTVTLHSIREQDSIN</sequence>